<dbReference type="Pfam" id="PF00149">
    <property type="entry name" value="Metallophos"/>
    <property type="match status" value="2"/>
</dbReference>
<dbReference type="Pfam" id="PF02872">
    <property type="entry name" value="5_nucleotid_C"/>
    <property type="match status" value="2"/>
</dbReference>
<dbReference type="RefSeq" id="WP_072895433.1">
    <property type="nucleotide sequence ID" value="NZ_FQVM01000011.1"/>
</dbReference>
<dbReference type="CDD" id="cd00845">
    <property type="entry name" value="MPP_UshA_N_like"/>
    <property type="match status" value="1"/>
</dbReference>
<dbReference type="GO" id="GO:0009166">
    <property type="term" value="P:nucleotide catabolic process"/>
    <property type="evidence" value="ECO:0007669"/>
    <property type="project" value="InterPro"/>
</dbReference>
<evidence type="ECO:0000259" key="3">
    <source>
        <dbReference type="Pfam" id="PF00149"/>
    </source>
</evidence>
<dbReference type="PANTHER" id="PTHR11575:SF24">
    <property type="entry name" value="5'-NUCLEOTIDASE"/>
    <property type="match status" value="1"/>
</dbReference>
<dbReference type="InterPro" id="IPR004843">
    <property type="entry name" value="Calcineurin-like_PHP"/>
</dbReference>
<feature type="domain" description="5'-Nucleotidase C-terminal" evidence="4">
    <location>
        <begin position="358"/>
        <end position="506"/>
    </location>
</feature>
<dbReference type="InterPro" id="IPR006146">
    <property type="entry name" value="5'-Nucleotdase_CS"/>
</dbReference>
<dbReference type="Gene3D" id="3.90.780.10">
    <property type="entry name" value="5'-Nucleotidase, C-terminal domain"/>
    <property type="match status" value="2"/>
</dbReference>
<dbReference type="GO" id="GO:0000166">
    <property type="term" value="F:nucleotide binding"/>
    <property type="evidence" value="ECO:0007669"/>
    <property type="project" value="InterPro"/>
</dbReference>
<keyword evidence="6" id="KW-1185">Reference proteome</keyword>
<feature type="region of interest" description="Disordered" evidence="2">
    <location>
        <begin position="1117"/>
        <end position="1152"/>
    </location>
</feature>
<dbReference type="EMBL" id="FQVM01000011">
    <property type="protein sequence ID" value="SHE77512.1"/>
    <property type="molecule type" value="Genomic_DNA"/>
</dbReference>
<organism evidence="5 6">
    <name type="scientific">Clostridium fallax</name>
    <dbReference type="NCBI Taxonomy" id="1533"/>
    <lineage>
        <taxon>Bacteria</taxon>
        <taxon>Bacillati</taxon>
        <taxon>Bacillota</taxon>
        <taxon>Clostridia</taxon>
        <taxon>Eubacteriales</taxon>
        <taxon>Clostridiaceae</taxon>
        <taxon>Clostridium</taxon>
    </lineage>
</organism>
<dbReference type="AlphaFoldDB" id="A0A1M4W959"/>
<gene>
    <name evidence="5" type="ORF">SAMN05443638_1117</name>
</gene>
<dbReference type="Proteomes" id="UP000184035">
    <property type="component" value="Unassembled WGS sequence"/>
</dbReference>
<dbReference type="SUPFAM" id="SSF56300">
    <property type="entry name" value="Metallo-dependent phosphatases"/>
    <property type="match status" value="2"/>
</dbReference>
<evidence type="ECO:0000259" key="4">
    <source>
        <dbReference type="Pfam" id="PF02872"/>
    </source>
</evidence>
<dbReference type="PROSITE" id="PS00785">
    <property type="entry name" value="5_NUCLEOTIDASE_1"/>
    <property type="match status" value="1"/>
</dbReference>
<protein>
    <submittedName>
        <fullName evidence="5">2',3'-cyclic-nucleotide 2'-phosphodiesterase/5'-or 3'-nucleotidase, 5'-nucleotidase family</fullName>
    </submittedName>
</protein>
<keyword evidence="1" id="KW-0732">Signal</keyword>
<dbReference type="GO" id="GO:0016788">
    <property type="term" value="F:hydrolase activity, acting on ester bonds"/>
    <property type="evidence" value="ECO:0007669"/>
    <property type="project" value="InterPro"/>
</dbReference>
<proteinExistence type="predicted"/>
<feature type="domain" description="Calcineurin-like phosphoesterase" evidence="3">
    <location>
        <begin position="42"/>
        <end position="260"/>
    </location>
</feature>
<accession>A0A1M4W959</accession>
<evidence type="ECO:0000256" key="1">
    <source>
        <dbReference type="ARBA" id="ARBA00022729"/>
    </source>
</evidence>
<dbReference type="InterPro" id="IPR029052">
    <property type="entry name" value="Metallo-depent_PP-like"/>
</dbReference>
<feature type="domain" description="5'-Nucleotidase C-terminal" evidence="4">
    <location>
        <begin position="912"/>
        <end position="1043"/>
    </location>
</feature>
<evidence type="ECO:0000256" key="2">
    <source>
        <dbReference type="SAM" id="MobiDB-lite"/>
    </source>
</evidence>
<dbReference type="PRINTS" id="PR01607">
    <property type="entry name" value="APYRASEFAMLY"/>
</dbReference>
<evidence type="ECO:0000313" key="5">
    <source>
        <dbReference type="EMBL" id="SHE77512.1"/>
    </source>
</evidence>
<sequence length="1184" mass="131966">MKKKQVAKKFMTFLVAFIMVISLITPFDVTKVLAAENNITLQILATSDVHGRFMPYDYATDSKDLRGSLAQVATKVKELRKNNPNTILIDNGDSIQDNSSALFINDNPHPMMFAMNKIGYDVWVLGNHEFNYGIDNLNKISSQFKGAVLSGNLYKNGNRQKDPYKIMEIGTEKEKVKVGIIGLTNPNIKRWDGPLLKNYEVRDVSKEARKYADEIKDKVDIIIISCHVGENTEYSNTDSAREIAKAVPEAALVIAGHAHTSVNTREGNVLIVEPNKWAREISKVDITLTKNQDGKYVLENQLKDVKGQAISMNNIEPDKELVEALKPSHEKALKDAGTVIGELKGGDLVPPNEIKGITQSQIQDTAMIDLINKAQLKYSGADVSAAAVFKNDANMKKGPITKSGMTSIYKFDNTLIGLEVTGKQLKKYMEWTANYFNTYKDGDLTVSFNPEFRGYLYDMFSGVNYDIDISKNPGERITNLTYSKNGVSVKDTDKIKLCINNYRASSNLLGDLFKGENIPVYFDSEKLWGDDGRIRDLIRRYILEEKGGVITPEVDNNWKIVGNNWDKDKREKAKELINNGTIALPENNSRAITWNDLKSVVSSEDKIIDVLSINDLHGSLMEHGKNIGVAKLAAQIKKLKSENPNTIMVAGGDLYQGSAMSNLLKGEPITKFLKEVGVEISAVGNHEFDWGRELIPKWAKEGGFEFIASNIYDEKTNKPVDWALPYKVIEKDGKKIGFIGLATPETAFKTKPDNVKGLEFKDPAESANYWAKYLKDKENVDAVLILSHIGGMQNQDTKEITGEVADLANKVKGVDAIISAHTHQFLDGEVNNIPIIQAMCNGRALAKISLVFDKNGNLAVKHSVDQLYKRVKELPVDSNTEAIVNKYNEQLKPILSEVVCNVDCELPHDRWLGLSPLGQFMTKYMTEVTNTKIGITNGGGLRRPLNKGDITVGDLWEVMPFDNTLVTMNLKGSDLKRVLENGIENTQIGWGQFYGVKVYYDKNAKEGNRITSMRLLDGTKIDDDKYYPVVTNDFMYANGDNYDFSGAKDVVDTGEPIRDAIMNKLKEVKNVPFKFDDSTLVAGVDPKLNDNEVVNPSQDIKPNENNDTINNNEVITESPNESILDDNNQNKDNKVSKTNKNNKKSDIPKTGSIVGTNEAAELGMALIILGIFVEIDKKRKRKIS</sequence>
<dbReference type="InterPro" id="IPR006179">
    <property type="entry name" value="5_nucleotidase/apyrase"/>
</dbReference>
<dbReference type="GO" id="GO:0046872">
    <property type="term" value="F:metal ion binding"/>
    <property type="evidence" value="ECO:0007669"/>
    <property type="project" value="InterPro"/>
</dbReference>
<dbReference type="PANTHER" id="PTHR11575">
    <property type="entry name" value="5'-NUCLEOTIDASE-RELATED"/>
    <property type="match status" value="1"/>
</dbReference>
<dbReference type="InterPro" id="IPR008334">
    <property type="entry name" value="5'-Nucleotdase_C"/>
</dbReference>
<dbReference type="InterPro" id="IPR036907">
    <property type="entry name" value="5'-Nucleotdase_C_sf"/>
</dbReference>
<reference evidence="5 6" key="1">
    <citation type="submission" date="2016-11" db="EMBL/GenBank/DDBJ databases">
        <authorList>
            <person name="Jaros S."/>
            <person name="Januszkiewicz K."/>
            <person name="Wedrychowicz H."/>
        </authorList>
    </citation>
    <scope>NUCLEOTIDE SEQUENCE [LARGE SCALE GENOMIC DNA]</scope>
    <source>
        <strain evidence="5 6">DSM 2631</strain>
    </source>
</reference>
<name>A0A1M4W959_9CLOT</name>
<dbReference type="PROSITE" id="PS00786">
    <property type="entry name" value="5_NUCLEOTIDASE_2"/>
    <property type="match status" value="1"/>
</dbReference>
<dbReference type="STRING" id="1533.SAMN05443638_1117"/>
<dbReference type="GO" id="GO:0030288">
    <property type="term" value="C:outer membrane-bounded periplasmic space"/>
    <property type="evidence" value="ECO:0007669"/>
    <property type="project" value="TreeGrafter"/>
</dbReference>
<dbReference type="OrthoDB" id="9800780at2"/>
<feature type="compositionally biased region" description="Polar residues" evidence="2">
    <location>
        <begin position="1118"/>
        <end position="1127"/>
    </location>
</feature>
<feature type="domain" description="Calcineurin-like phosphoesterase" evidence="3">
    <location>
        <begin position="610"/>
        <end position="824"/>
    </location>
</feature>
<dbReference type="SUPFAM" id="SSF55816">
    <property type="entry name" value="5'-nucleotidase (syn. UDP-sugar hydrolase), C-terminal domain"/>
    <property type="match status" value="2"/>
</dbReference>
<dbReference type="Gene3D" id="3.60.21.10">
    <property type="match status" value="2"/>
</dbReference>
<evidence type="ECO:0000313" key="6">
    <source>
        <dbReference type="Proteomes" id="UP000184035"/>
    </source>
</evidence>